<dbReference type="Proteomes" id="UP000326678">
    <property type="component" value="Chromosome Gxm1"/>
</dbReference>
<evidence type="ECO:0000313" key="1">
    <source>
        <dbReference type="EMBL" id="QFS45135.1"/>
    </source>
</evidence>
<proteinExistence type="predicted"/>
<keyword evidence="2" id="KW-1185">Reference proteome</keyword>
<name>A0A5P8VXK2_9NOSO</name>
<organism evidence="1 2">
    <name type="scientific">Nostoc sphaeroides CCNUC1</name>
    <dbReference type="NCBI Taxonomy" id="2653204"/>
    <lineage>
        <taxon>Bacteria</taxon>
        <taxon>Bacillati</taxon>
        <taxon>Cyanobacteriota</taxon>
        <taxon>Cyanophyceae</taxon>
        <taxon>Nostocales</taxon>
        <taxon>Nostocaceae</taxon>
        <taxon>Nostoc</taxon>
    </lineage>
</organism>
<protein>
    <submittedName>
        <fullName evidence="1">Uncharacterized protein</fullName>
    </submittedName>
</protein>
<evidence type="ECO:0000313" key="2">
    <source>
        <dbReference type="Proteomes" id="UP000326678"/>
    </source>
</evidence>
<dbReference type="AlphaFoldDB" id="A0A5P8VXK2"/>
<gene>
    <name evidence="1" type="ORF">GXM_02612</name>
</gene>
<accession>A0A5P8VXK2</accession>
<dbReference type="KEGG" id="nsh:GXM_02612"/>
<reference evidence="1 2" key="1">
    <citation type="submission" date="2019-10" db="EMBL/GenBank/DDBJ databases">
        <title>Genomic and transcriptomic insights into the perfect genentic adaptation of a filamentous nitrogen-fixing cyanobacterium to rice fields.</title>
        <authorList>
            <person name="Chen Z."/>
        </authorList>
    </citation>
    <scope>NUCLEOTIDE SEQUENCE [LARGE SCALE GENOMIC DNA]</scope>
    <source>
        <strain evidence="1">CCNUC1</strain>
    </source>
</reference>
<sequence>MKKVDKTQEYLNCIFLLNQDYSGFLASESPILGDYPLVQIVHSSFNRCVCPQLLFTGV</sequence>
<dbReference type="EMBL" id="CP045226">
    <property type="protein sequence ID" value="QFS45135.1"/>
    <property type="molecule type" value="Genomic_DNA"/>
</dbReference>